<reference evidence="1" key="2">
    <citation type="submission" date="2021-04" db="EMBL/GenBank/DDBJ databases">
        <authorList>
            <person name="Gilroy R."/>
        </authorList>
    </citation>
    <scope>NUCLEOTIDE SEQUENCE</scope>
    <source>
        <strain evidence="1">ChiGjej1B1-1692</strain>
    </source>
</reference>
<protein>
    <submittedName>
        <fullName evidence="1">Uncharacterized protein</fullName>
    </submittedName>
</protein>
<dbReference type="EMBL" id="DWWK01000101">
    <property type="protein sequence ID" value="HJC38792.1"/>
    <property type="molecule type" value="Genomic_DNA"/>
</dbReference>
<dbReference type="Proteomes" id="UP000823894">
    <property type="component" value="Unassembled WGS sequence"/>
</dbReference>
<gene>
    <name evidence="1" type="ORF">H9757_06990</name>
</gene>
<comment type="caution">
    <text evidence="1">The sequence shown here is derived from an EMBL/GenBank/DDBJ whole genome shotgun (WGS) entry which is preliminary data.</text>
</comment>
<reference evidence="1" key="1">
    <citation type="journal article" date="2021" name="PeerJ">
        <title>Extensive microbial diversity within the chicken gut microbiome revealed by metagenomics and culture.</title>
        <authorList>
            <person name="Gilroy R."/>
            <person name="Ravi A."/>
            <person name="Getino M."/>
            <person name="Pursley I."/>
            <person name="Horton D.L."/>
            <person name="Alikhan N.F."/>
            <person name="Baker D."/>
            <person name="Gharbi K."/>
            <person name="Hall N."/>
            <person name="Watson M."/>
            <person name="Adriaenssens E.M."/>
            <person name="Foster-Nyarko E."/>
            <person name="Jarju S."/>
            <person name="Secka A."/>
            <person name="Antonio M."/>
            <person name="Oren A."/>
            <person name="Chaudhuri R.R."/>
            <person name="La Ragione R."/>
            <person name="Hildebrand F."/>
            <person name="Pallen M.J."/>
        </authorList>
    </citation>
    <scope>NUCLEOTIDE SEQUENCE</scope>
    <source>
        <strain evidence="1">ChiGjej1B1-1692</strain>
    </source>
</reference>
<evidence type="ECO:0000313" key="2">
    <source>
        <dbReference type="Proteomes" id="UP000823894"/>
    </source>
</evidence>
<sequence length="147" mass="18077">MNQKLPYYMAYPMPLAYDDDRVERMDLEYLKSMYPDVPKRLLPYVEEECDRMECENSMMYDEYPDKLQLRLMCSRICENIRKNEKILYGSGYDEAAEAQAKDDAPAGERREKHGRGERWLRDLVEVMLYQELYKRRSDRRRRRRRFY</sequence>
<organism evidence="1 2">
    <name type="scientific">Candidatus Mediterraneibacter faecigallinarum</name>
    <dbReference type="NCBI Taxonomy" id="2838669"/>
    <lineage>
        <taxon>Bacteria</taxon>
        <taxon>Bacillati</taxon>
        <taxon>Bacillota</taxon>
        <taxon>Clostridia</taxon>
        <taxon>Lachnospirales</taxon>
        <taxon>Lachnospiraceae</taxon>
        <taxon>Mediterraneibacter</taxon>
    </lineage>
</organism>
<accession>A0A9D2NUN8</accession>
<name>A0A9D2NUN8_9FIRM</name>
<proteinExistence type="predicted"/>
<evidence type="ECO:0000313" key="1">
    <source>
        <dbReference type="EMBL" id="HJC38792.1"/>
    </source>
</evidence>
<dbReference type="AlphaFoldDB" id="A0A9D2NUN8"/>